<sequence>MAAVTDDEREEELSTLAAIFPELVRDKCDPFSATLELPVTPSKPLIVRFLPPKRGLITNGNAAYMSGPSVEHDLELSHLPPLSLQIHLPPNYPADSPPKATLRTHHDWLPKEKLEELEQEAAKLWEEYGQCQILFAYIDHLQQSADSGFDLDQTAPGCLILESTEKNELVKFNADTILSTFRAGTFDCGICLEPKKGSSCHRMKRCGHVFCLQCLQDFYNNAITEGDIVSVRCLDPGCGKENATPNASARKTKRDQTLHPRELLEMGIHEDNVRRYLEMKRKKKLEADKTTVYCPRTWCQGPARSMKYPPIPADLNSFIANEDASDDEDAENENTSTGDRLAVCEKCSLAFCRVCYMGWHGQFARCYPRDPNELSAEEKASYDYIRQNTSPCPTCNSPTQKTMGCNHMKCFQCNSHFCYLCGSWLDGDSPYQHFNKAGTDCYQRLWELEEGDEGQNPGDGRGFGGGRGWEQIALEVARQADAEEAEAAALEAAQRAQEDEDARAAAQLAEADEAAPNGAREVGLENAMAQVRVNDQPPPPQAQQRAAQRGGAAGIGRRQRNPFPAHPPAANHNAQAIRNHERGAGRWNANGRRRGPHPPLVNDEDERQRQELQRFLEMARRDEEDGWDSDELGDEAGFEIR</sequence>
<dbReference type="SUPFAM" id="SSF54495">
    <property type="entry name" value="UBC-like"/>
    <property type="match status" value="1"/>
</dbReference>
<dbReference type="PROSITE" id="PS50908">
    <property type="entry name" value="RWD"/>
    <property type="match status" value="1"/>
</dbReference>
<dbReference type="SMART" id="SM00591">
    <property type="entry name" value="RWD"/>
    <property type="match status" value="1"/>
</dbReference>
<dbReference type="FunFam" id="3.30.40.10:FF:000416">
    <property type="entry name" value="RBR-type E3 ubiquitin transferase"/>
    <property type="match status" value="1"/>
</dbReference>
<dbReference type="CDD" id="cd23820">
    <property type="entry name" value="RWD_RNF14"/>
    <property type="match status" value="1"/>
</dbReference>
<dbReference type="EMBL" id="CP138584">
    <property type="protein sequence ID" value="WPH01177.1"/>
    <property type="molecule type" value="Genomic_DNA"/>
</dbReference>
<dbReference type="InterPro" id="IPR044066">
    <property type="entry name" value="TRIAD_supradom"/>
</dbReference>
<gene>
    <name evidence="16" type="ORF">R9X50_00401300</name>
</gene>
<dbReference type="InterPro" id="IPR001841">
    <property type="entry name" value="Znf_RING"/>
</dbReference>
<name>A0AAQ3M5A7_9PEZI</name>
<feature type="compositionally biased region" description="Acidic residues" evidence="12">
    <location>
        <begin position="624"/>
        <end position="641"/>
    </location>
</feature>
<dbReference type="AlphaFoldDB" id="A0AAQ3M5A7"/>
<dbReference type="Pfam" id="PF05773">
    <property type="entry name" value="RWD"/>
    <property type="match status" value="1"/>
</dbReference>
<proteinExistence type="inferred from homology"/>
<keyword evidence="4" id="KW-0808">Transferase</keyword>
<dbReference type="GO" id="GO:0016567">
    <property type="term" value="P:protein ubiquitination"/>
    <property type="evidence" value="ECO:0007669"/>
    <property type="project" value="InterPro"/>
</dbReference>
<feature type="domain" description="RING-type" evidence="13">
    <location>
        <begin position="188"/>
        <end position="233"/>
    </location>
</feature>
<feature type="region of interest" description="Disordered" evidence="12">
    <location>
        <begin position="490"/>
        <end position="518"/>
    </location>
</feature>
<dbReference type="InterPro" id="IPR031127">
    <property type="entry name" value="E3_UB_ligase_RBR"/>
</dbReference>
<dbReference type="CDD" id="cd23134">
    <property type="entry name" value="RING-HC_ITT1-like"/>
    <property type="match status" value="1"/>
</dbReference>
<dbReference type="GO" id="GO:0008270">
    <property type="term" value="F:zinc ion binding"/>
    <property type="evidence" value="ECO:0007669"/>
    <property type="project" value="UniProtKB-KW"/>
</dbReference>
<evidence type="ECO:0000313" key="17">
    <source>
        <dbReference type="Proteomes" id="UP001303373"/>
    </source>
</evidence>
<dbReference type="InterPro" id="IPR017907">
    <property type="entry name" value="Znf_RING_CS"/>
</dbReference>
<evidence type="ECO:0000256" key="4">
    <source>
        <dbReference type="ARBA" id="ARBA00022679"/>
    </source>
</evidence>
<keyword evidence="9" id="KW-0862">Zinc</keyword>
<evidence type="ECO:0000256" key="7">
    <source>
        <dbReference type="ARBA" id="ARBA00022771"/>
    </source>
</evidence>
<reference evidence="16 17" key="1">
    <citation type="submission" date="2023-11" db="EMBL/GenBank/DDBJ databases">
        <title>An acidophilic fungus is an integral part of prey digestion in a carnivorous sundew plant.</title>
        <authorList>
            <person name="Tsai I.J."/>
        </authorList>
    </citation>
    <scope>NUCLEOTIDE SEQUENCE [LARGE SCALE GENOMIC DNA]</scope>
    <source>
        <strain evidence="16">169a</strain>
    </source>
</reference>
<feature type="compositionally biased region" description="Basic and acidic residues" evidence="12">
    <location>
        <begin position="606"/>
        <end position="623"/>
    </location>
</feature>
<dbReference type="Gene3D" id="3.30.40.10">
    <property type="entry name" value="Zinc/RING finger domain, C3HC4 (zinc finger)"/>
    <property type="match status" value="1"/>
</dbReference>
<dbReference type="EC" id="2.3.2.31" evidence="3"/>
<dbReference type="Gene3D" id="1.20.120.1750">
    <property type="match status" value="1"/>
</dbReference>
<evidence type="ECO:0000256" key="2">
    <source>
        <dbReference type="ARBA" id="ARBA00004906"/>
    </source>
</evidence>
<evidence type="ECO:0000259" key="13">
    <source>
        <dbReference type="PROSITE" id="PS50089"/>
    </source>
</evidence>
<dbReference type="SUPFAM" id="SSF57850">
    <property type="entry name" value="RING/U-box"/>
    <property type="match status" value="2"/>
</dbReference>
<evidence type="ECO:0000256" key="9">
    <source>
        <dbReference type="ARBA" id="ARBA00022833"/>
    </source>
</evidence>
<comment type="pathway">
    <text evidence="2">Protein modification; protein ubiquitination.</text>
</comment>
<feature type="domain" description="RWD" evidence="14">
    <location>
        <begin position="11"/>
        <end position="148"/>
    </location>
</feature>
<evidence type="ECO:0000256" key="12">
    <source>
        <dbReference type="SAM" id="MobiDB-lite"/>
    </source>
</evidence>
<feature type="region of interest" description="Disordered" evidence="12">
    <location>
        <begin position="583"/>
        <end position="641"/>
    </location>
</feature>
<comment type="similarity">
    <text evidence="10">Belongs to the RBR family. RNF14 subfamily.</text>
</comment>
<dbReference type="InterPro" id="IPR002867">
    <property type="entry name" value="IBR_dom"/>
</dbReference>
<dbReference type="PROSITE" id="PS50089">
    <property type="entry name" value="ZF_RING_2"/>
    <property type="match status" value="1"/>
</dbReference>
<evidence type="ECO:0000256" key="1">
    <source>
        <dbReference type="ARBA" id="ARBA00001798"/>
    </source>
</evidence>
<dbReference type="Pfam" id="PF22191">
    <property type="entry name" value="IBR_1"/>
    <property type="match status" value="1"/>
</dbReference>
<dbReference type="Gene3D" id="3.10.110.10">
    <property type="entry name" value="Ubiquitin Conjugating Enzyme"/>
    <property type="match status" value="1"/>
</dbReference>
<evidence type="ECO:0000313" key="16">
    <source>
        <dbReference type="EMBL" id="WPH01177.1"/>
    </source>
</evidence>
<keyword evidence="6" id="KW-0677">Repeat</keyword>
<dbReference type="InterPro" id="IPR006575">
    <property type="entry name" value="RWD_dom"/>
</dbReference>
<evidence type="ECO:0000256" key="11">
    <source>
        <dbReference type="PROSITE-ProRule" id="PRU00175"/>
    </source>
</evidence>
<evidence type="ECO:0000256" key="10">
    <source>
        <dbReference type="ARBA" id="ARBA00044508"/>
    </source>
</evidence>
<accession>A0AAQ3M5A7</accession>
<evidence type="ECO:0000256" key="6">
    <source>
        <dbReference type="ARBA" id="ARBA00022737"/>
    </source>
</evidence>
<feature type="region of interest" description="Disordered" evidence="12">
    <location>
        <begin position="533"/>
        <end position="571"/>
    </location>
</feature>
<dbReference type="InterPro" id="IPR013083">
    <property type="entry name" value="Znf_RING/FYVE/PHD"/>
</dbReference>
<evidence type="ECO:0000256" key="5">
    <source>
        <dbReference type="ARBA" id="ARBA00022723"/>
    </source>
</evidence>
<keyword evidence="7 11" id="KW-0863">Zinc-finger</keyword>
<dbReference type="Pfam" id="PF01485">
    <property type="entry name" value="IBR"/>
    <property type="match status" value="1"/>
</dbReference>
<evidence type="ECO:0000259" key="15">
    <source>
        <dbReference type="PROSITE" id="PS51873"/>
    </source>
</evidence>
<protein>
    <recommendedName>
        <fullName evidence="3">RBR-type E3 ubiquitin transferase</fullName>
        <ecNumber evidence="3">2.3.2.31</ecNumber>
    </recommendedName>
</protein>
<dbReference type="Proteomes" id="UP001303373">
    <property type="component" value="Chromosome 5"/>
</dbReference>
<comment type="catalytic activity">
    <reaction evidence="1">
        <text>[E2 ubiquitin-conjugating enzyme]-S-ubiquitinyl-L-cysteine + [acceptor protein]-L-lysine = [E2 ubiquitin-conjugating enzyme]-L-cysteine + [acceptor protein]-N(6)-ubiquitinyl-L-lysine.</text>
        <dbReference type="EC" id="2.3.2.31"/>
    </reaction>
</comment>
<keyword evidence="5" id="KW-0479">Metal-binding</keyword>
<evidence type="ECO:0000259" key="14">
    <source>
        <dbReference type="PROSITE" id="PS50908"/>
    </source>
</evidence>
<organism evidence="16 17">
    <name type="scientific">Acrodontium crateriforme</name>
    <dbReference type="NCBI Taxonomy" id="150365"/>
    <lineage>
        <taxon>Eukaryota</taxon>
        <taxon>Fungi</taxon>
        <taxon>Dikarya</taxon>
        <taxon>Ascomycota</taxon>
        <taxon>Pezizomycotina</taxon>
        <taxon>Dothideomycetes</taxon>
        <taxon>Dothideomycetidae</taxon>
        <taxon>Mycosphaerellales</taxon>
        <taxon>Teratosphaeriaceae</taxon>
        <taxon>Acrodontium</taxon>
    </lineage>
</organism>
<keyword evidence="17" id="KW-1185">Reference proteome</keyword>
<dbReference type="SMART" id="SM00647">
    <property type="entry name" value="IBR"/>
    <property type="match status" value="2"/>
</dbReference>
<keyword evidence="8" id="KW-0833">Ubl conjugation pathway</keyword>
<evidence type="ECO:0000256" key="3">
    <source>
        <dbReference type="ARBA" id="ARBA00012251"/>
    </source>
</evidence>
<dbReference type="InterPro" id="IPR016135">
    <property type="entry name" value="UBQ-conjugating_enzyme/RWD"/>
</dbReference>
<dbReference type="GO" id="GO:0061630">
    <property type="term" value="F:ubiquitin protein ligase activity"/>
    <property type="evidence" value="ECO:0007669"/>
    <property type="project" value="UniProtKB-EC"/>
</dbReference>
<dbReference type="PROSITE" id="PS51873">
    <property type="entry name" value="TRIAD"/>
    <property type="match status" value="1"/>
</dbReference>
<feature type="domain" description="RING-type" evidence="15">
    <location>
        <begin position="184"/>
        <end position="445"/>
    </location>
</feature>
<evidence type="ECO:0000256" key="8">
    <source>
        <dbReference type="ARBA" id="ARBA00022786"/>
    </source>
</evidence>
<dbReference type="CDD" id="cd20354">
    <property type="entry name" value="Rcat_RBR_RNF14"/>
    <property type="match status" value="1"/>
</dbReference>
<dbReference type="InterPro" id="IPR047548">
    <property type="entry name" value="Rcat_RBR_RNF14"/>
</dbReference>
<dbReference type="PROSITE" id="PS00518">
    <property type="entry name" value="ZF_RING_1"/>
    <property type="match status" value="1"/>
</dbReference>
<dbReference type="PANTHER" id="PTHR11685">
    <property type="entry name" value="RBR FAMILY RING FINGER AND IBR DOMAIN-CONTAINING"/>
    <property type="match status" value="1"/>
</dbReference>
<dbReference type="SMART" id="SM00184">
    <property type="entry name" value="RING"/>
    <property type="match status" value="2"/>
</dbReference>